<feature type="transmembrane region" description="Helical" evidence="1">
    <location>
        <begin position="12"/>
        <end position="45"/>
    </location>
</feature>
<feature type="transmembrane region" description="Helical" evidence="1">
    <location>
        <begin position="91"/>
        <end position="112"/>
    </location>
</feature>
<sequence>MSQPSLQDDNESILFSALVGAAVSVVVSFIPFSPILGGAVAGYLTGSDRDLALKSGALSGVFLSLVGLVIGAIVFLFFSFFAIFAPSEVGLGLLGFAVIGLFVFALTLLYTVGLSALGGYLGAYLHEEFA</sequence>
<keyword evidence="1" id="KW-0812">Transmembrane</keyword>
<dbReference type="RefSeq" id="WP_390221899.1">
    <property type="nucleotide sequence ID" value="NZ_JBHTAA010000001.1"/>
</dbReference>
<evidence type="ECO:0000313" key="2">
    <source>
        <dbReference type="EMBL" id="MFC7202602.1"/>
    </source>
</evidence>
<keyword evidence="1" id="KW-1133">Transmembrane helix</keyword>
<dbReference type="Proteomes" id="UP001596481">
    <property type="component" value="Unassembled WGS sequence"/>
</dbReference>
<organism evidence="2 3">
    <name type="scientific">Haloferax namakaokahaiae</name>
    <dbReference type="NCBI Taxonomy" id="1748331"/>
    <lineage>
        <taxon>Archaea</taxon>
        <taxon>Methanobacteriati</taxon>
        <taxon>Methanobacteriota</taxon>
        <taxon>Stenosarchaea group</taxon>
        <taxon>Halobacteria</taxon>
        <taxon>Halobacteriales</taxon>
        <taxon>Haloferacaceae</taxon>
        <taxon>Haloferax</taxon>
    </lineage>
</organism>
<keyword evidence="3" id="KW-1185">Reference proteome</keyword>
<dbReference type="EMBL" id="JBHTAA010000001">
    <property type="protein sequence ID" value="MFC7202602.1"/>
    <property type="molecule type" value="Genomic_DNA"/>
</dbReference>
<feature type="transmembrane region" description="Helical" evidence="1">
    <location>
        <begin position="57"/>
        <end position="85"/>
    </location>
</feature>
<protein>
    <submittedName>
        <fullName evidence="2">DUF5518 domain-containing protein</fullName>
    </submittedName>
</protein>
<evidence type="ECO:0000313" key="3">
    <source>
        <dbReference type="Proteomes" id="UP001596481"/>
    </source>
</evidence>
<dbReference type="Pfam" id="PF17647">
    <property type="entry name" value="DUF5518"/>
    <property type="match status" value="1"/>
</dbReference>
<keyword evidence="1" id="KW-0472">Membrane</keyword>
<dbReference type="AlphaFoldDB" id="A0ABD5ZC88"/>
<comment type="caution">
    <text evidence="2">The sequence shown here is derived from an EMBL/GenBank/DDBJ whole genome shotgun (WGS) entry which is preliminary data.</text>
</comment>
<dbReference type="InterPro" id="IPR040493">
    <property type="entry name" value="DUF5518"/>
</dbReference>
<gene>
    <name evidence="2" type="ORF">ACFQJC_03690</name>
</gene>
<evidence type="ECO:0000256" key="1">
    <source>
        <dbReference type="SAM" id="Phobius"/>
    </source>
</evidence>
<reference evidence="2 3" key="1">
    <citation type="journal article" date="2019" name="Int. J. Syst. Evol. Microbiol.">
        <title>The Global Catalogue of Microorganisms (GCM) 10K type strain sequencing project: providing services to taxonomists for standard genome sequencing and annotation.</title>
        <authorList>
            <consortium name="The Broad Institute Genomics Platform"/>
            <consortium name="The Broad Institute Genome Sequencing Center for Infectious Disease"/>
            <person name="Wu L."/>
            <person name="Ma J."/>
        </authorList>
    </citation>
    <scope>NUCLEOTIDE SEQUENCE [LARGE SCALE GENOMIC DNA]</scope>
    <source>
        <strain evidence="2 3">DSM 29988</strain>
    </source>
</reference>
<accession>A0ABD5ZC88</accession>
<name>A0ABD5ZC88_9EURY</name>
<proteinExistence type="predicted"/>